<reference evidence="11 12" key="1">
    <citation type="submission" date="2019-02" db="EMBL/GenBank/DDBJ databases">
        <title>Genome sequencing of the rare red list fungi Phlebia centrifuga.</title>
        <authorList>
            <person name="Buettner E."/>
            <person name="Kellner H."/>
        </authorList>
    </citation>
    <scope>NUCLEOTIDE SEQUENCE [LARGE SCALE GENOMIC DNA]</scope>
    <source>
        <strain evidence="11 12">DSM 108282</strain>
    </source>
</reference>
<comment type="similarity">
    <text evidence="5">In the N-terminal section; belongs to the long-chain O-acyltransferase family.</text>
</comment>
<evidence type="ECO:0000256" key="7">
    <source>
        <dbReference type="ARBA" id="ARBA00048109"/>
    </source>
</evidence>
<dbReference type="GO" id="GO:0005886">
    <property type="term" value="C:plasma membrane"/>
    <property type="evidence" value="ECO:0007669"/>
    <property type="project" value="TreeGrafter"/>
</dbReference>
<evidence type="ECO:0000259" key="10">
    <source>
        <dbReference type="Pfam" id="PF06974"/>
    </source>
</evidence>
<gene>
    <name evidence="11" type="ORF">EW026_g4854</name>
</gene>
<comment type="catalytic activity">
    <reaction evidence="6">
        <text>a long chain fatty alcohol + a fatty acyl-CoA = a long-chain alcohol wax ester + CoA</text>
        <dbReference type="Rhea" id="RHEA:38443"/>
        <dbReference type="ChEBI" id="CHEBI:17135"/>
        <dbReference type="ChEBI" id="CHEBI:57287"/>
        <dbReference type="ChEBI" id="CHEBI:77636"/>
        <dbReference type="ChEBI" id="CHEBI:235323"/>
        <dbReference type="EC" id="2.3.1.75"/>
    </reaction>
</comment>
<comment type="catalytic activity">
    <reaction evidence="7">
        <text>an acyl-CoA + a 1,2-diacyl-sn-glycerol = a triacyl-sn-glycerol + CoA</text>
        <dbReference type="Rhea" id="RHEA:10868"/>
        <dbReference type="ChEBI" id="CHEBI:17815"/>
        <dbReference type="ChEBI" id="CHEBI:57287"/>
        <dbReference type="ChEBI" id="CHEBI:58342"/>
        <dbReference type="ChEBI" id="CHEBI:64615"/>
        <dbReference type="EC" id="2.3.1.20"/>
    </reaction>
</comment>
<evidence type="ECO:0000259" key="9">
    <source>
        <dbReference type="Pfam" id="PF03007"/>
    </source>
</evidence>
<sequence>MKKFPKYGQRLTSVGRKWHGARFEDDPHFDYKNHVHVTQLPEPGGKHQLETLMGEFIAQDWDLSKPLWEMLIVENYEDEDGAECALIVRGHHTLADGQGFVISQLYMTSYHDELVNMMSSSAEAVSAAETGTVTPSSVHPLLKPLDRLSEPSNVLIAPLVQLFLASVFWISYALTLAVSFGYSTYHLVLDVFLCACTAWRVEMLTAPQPHGAARTKLKEFASSASMSMQDVRTCQKAFSGRRMGAEKDGKHRRGHVTVNDVMCAVMADVLGDEIRSKPVDFTLWGRVKRALAKVLPSPIGFFIPISIRSPGDWSMRNLSTGWLVYLYPSPPSNLPAPSVPTLHQHIHTCRTALTSLKHSLWPRIFFYIIQATGQVPVLYFGLTSVNALKKRVIGPIVDASLRSFPVILTNVPGPAKKPVTLEGMQVVRWTALPPQGGKGTVGMGLISYAGSMCISVAADRVPASAGVARRLCERFEERFREYVRAAEQVLDEVKGE</sequence>
<protein>
    <submittedName>
        <fullName evidence="11">Uncharacterized protein</fullName>
    </submittedName>
</protein>
<accession>A0A4S4KFY5</accession>
<keyword evidence="4" id="KW-0012">Acyltransferase</keyword>
<evidence type="ECO:0000256" key="4">
    <source>
        <dbReference type="ARBA" id="ARBA00023315"/>
    </source>
</evidence>
<organism evidence="11 12">
    <name type="scientific">Hermanssonia centrifuga</name>
    <dbReference type="NCBI Taxonomy" id="98765"/>
    <lineage>
        <taxon>Eukaryota</taxon>
        <taxon>Fungi</taxon>
        <taxon>Dikarya</taxon>
        <taxon>Basidiomycota</taxon>
        <taxon>Agaricomycotina</taxon>
        <taxon>Agaricomycetes</taxon>
        <taxon>Polyporales</taxon>
        <taxon>Meruliaceae</taxon>
        <taxon>Hermanssonia</taxon>
    </lineage>
</organism>
<dbReference type="EMBL" id="SGPJ01000189">
    <property type="protein sequence ID" value="THG97098.1"/>
    <property type="molecule type" value="Genomic_DNA"/>
</dbReference>
<keyword evidence="8" id="KW-1133">Transmembrane helix</keyword>
<keyword evidence="8" id="KW-0472">Membrane</keyword>
<dbReference type="GO" id="GO:0004144">
    <property type="term" value="F:diacylglycerol O-acyltransferase activity"/>
    <property type="evidence" value="ECO:0007669"/>
    <property type="project" value="UniProtKB-EC"/>
</dbReference>
<dbReference type="InterPro" id="IPR045034">
    <property type="entry name" value="O-acyltransferase_WSD1-like"/>
</dbReference>
<name>A0A4S4KFY5_9APHY</name>
<evidence type="ECO:0000313" key="11">
    <source>
        <dbReference type="EMBL" id="THG97098.1"/>
    </source>
</evidence>
<dbReference type="GO" id="GO:0047196">
    <property type="term" value="F:long-chain-alcohol O-fatty-acyltransferase activity"/>
    <property type="evidence" value="ECO:0007669"/>
    <property type="project" value="UniProtKB-EC"/>
</dbReference>
<proteinExistence type="inferred from homology"/>
<evidence type="ECO:0000256" key="5">
    <source>
        <dbReference type="ARBA" id="ARBA00024360"/>
    </source>
</evidence>
<evidence type="ECO:0000256" key="6">
    <source>
        <dbReference type="ARBA" id="ARBA00047604"/>
    </source>
</evidence>
<dbReference type="Pfam" id="PF06974">
    <property type="entry name" value="WS_DGAT_C"/>
    <property type="match status" value="1"/>
</dbReference>
<dbReference type="Pfam" id="PF03007">
    <property type="entry name" value="WS_DGAT_cat"/>
    <property type="match status" value="1"/>
</dbReference>
<feature type="domain" description="O-acyltransferase WSD1 C-terminal" evidence="10">
    <location>
        <begin position="343"/>
        <end position="481"/>
    </location>
</feature>
<keyword evidence="8" id="KW-0812">Transmembrane</keyword>
<dbReference type="AlphaFoldDB" id="A0A4S4KFY5"/>
<dbReference type="InterPro" id="IPR009721">
    <property type="entry name" value="O-acyltransferase_WSD1_C"/>
</dbReference>
<feature type="transmembrane region" description="Helical" evidence="8">
    <location>
        <begin position="154"/>
        <end position="174"/>
    </location>
</feature>
<comment type="pathway">
    <text evidence="1">Glycerolipid metabolism; triacylglycerol biosynthesis.</text>
</comment>
<dbReference type="PANTHER" id="PTHR31650:SF1">
    <property type="entry name" value="WAX ESTER SYNTHASE_DIACYLGLYCEROL ACYLTRANSFERASE 4-RELATED"/>
    <property type="match status" value="1"/>
</dbReference>
<evidence type="ECO:0000256" key="1">
    <source>
        <dbReference type="ARBA" id="ARBA00004771"/>
    </source>
</evidence>
<dbReference type="UniPathway" id="UPA00282"/>
<dbReference type="PANTHER" id="PTHR31650">
    <property type="entry name" value="O-ACYLTRANSFERASE (WSD1-LIKE) FAMILY PROTEIN"/>
    <property type="match status" value="1"/>
</dbReference>
<keyword evidence="3" id="KW-0808">Transferase</keyword>
<feature type="domain" description="O-acyltransferase WSD1-like N-terminal" evidence="9">
    <location>
        <begin position="3"/>
        <end position="99"/>
    </location>
</feature>
<dbReference type="InterPro" id="IPR004255">
    <property type="entry name" value="O-acyltransferase_WSD1_N"/>
</dbReference>
<evidence type="ECO:0000256" key="3">
    <source>
        <dbReference type="ARBA" id="ARBA00022679"/>
    </source>
</evidence>
<dbReference type="GO" id="GO:0019432">
    <property type="term" value="P:triglyceride biosynthetic process"/>
    <property type="evidence" value="ECO:0007669"/>
    <property type="project" value="UniProtKB-UniPathway"/>
</dbReference>
<dbReference type="Proteomes" id="UP000309038">
    <property type="component" value="Unassembled WGS sequence"/>
</dbReference>
<comment type="pathway">
    <text evidence="2">Lipid metabolism.</text>
</comment>
<evidence type="ECO:0000313" key="12">
    <source>
        <dbReference type="Proteomes" id="UP000309038"/>
    </source>
</evidence>
<evidence type="ECO:0000256" key="2">
    <source>
        <dbReference type="ARBA" id="ARBA00005189"/>
    </source>
</evidence>
<evidence type="ECO:0000256" key="8">
    <source>
        <dbReference type="SAM" id="Phobius"/>
    </source>
</evidence>
<keyword evidence="12" id="KW-1185">Reference proteome</keyword>
<comment type="caution">
    <text evidence="11">The sequence shown here is derived from an EMBL/GenBank/DDBJ whole genome shotgun (WGS) entry which is preliminary data.</text>
</comment>